<keyword evidence="4 7" id="KW-0812">Transmembrane</keyword>
<sequence>MSVADRTTPGTAGATAPAGTAPRPRRHRNRRYVAPLLLISPSLVIVAVFVYGLIAVNIRTSLTDANSAATVTGQEPTSFVGLANYVALLQDPDFQHSLANMAIYTVVFLVGALAVGFVWAWLLDKPIKGEGIFRSVYLFPMAVSFVASGVVWRWLLNSNTGDSASGLNALFEMVGLGFLQNSWWSNPTWGIAAIALPAVWQLAGYVMALFLAGFRGVPEELREAGRMDGASEWKLYRYVVFPQLSPVLLSALIIIGHMSLKVFDLILSIADSANYSTKIPAVDVLQYKSSFEYANAAAVGTILLLLVALLIIPYLVRTARAEKDR</sequence>
<protein>
    <submittedName>
        <fullName evidence="10">Sugar ABC transporter permease</fullName>
    </submittedName>
</protein>
<feature type="region of interest" description="Disordered" evidence="8">
    <location>
        <begin position="1"/>
        <end position="25"/>
    </location>
</feature>
<dbReference type="InterPro" id="IPR000515">
    <property type="entry name" value="MetI-like"/>
</dbReference>
<dbReference type="Proteomes" id="UP001387100">
    <property type="component" value="Unassembled WGS sequence"/>
</dbReference>
<evidence type="ECO:0000256" key="4">
    <source>
        <dbReference type="ARBA" id="ARBA00022692"/>
    </source>
</evidence>
<feature type="transmembrane region" description="Helical" evidence="7">
    <location>
        <begin position="235"/>
        <end position="255"/>
    </location>
</feature>
<dbReference type="PANTHER" id="PTHR30193">
    <property type="entry name" value="ABC TRANSPORTER PERMEASE PROTEIN"/>
    <property type="match status" value="1"/>
</dbReference>
<keyword evidence="2 7" id="KW-0813">Transport</keyword>
<keyword evidence="6 7" id="KW-0472">Membrane</keyword>
<keyword evidence="5 7" id="KW-1133">Transmembrane helix</keyword>
<evidence type="ECO:0000256" key="7">
    <source>
        <dbReference type="RuleBase" id="RU363032"/>
    </source>
</evidence>
<feature type="transmembrane region" description="Helical" evidence="7">
    <location>
        <begin position="189"/>
        <end position="214"/>
    </location>
</feature>
<feature type="transmembrane region" description="Helical" evidence="7">
    <location>
        <begin position="101"/>
        <end position="123"/>
    </location>
</feature>
<reference evidence="10 11" key="1">
    <citation type="journal article" date="2017" name="Int. J. Syst. Evol. Microbiol.">
        <title>Pseudokineococcus basanitobsidens sp. nov., isolated from volcanic rock.</title>
        <authorList>
            <person name="Lee D.W."/>
            <person name="Park M.Y."/>
            <person name="Kim J.J."/>
            <person name="Kim B.S."/>
        </authorList>
    </citation>
    <scope>NUCLEOTIDE SEQUENCE [LARGE SCALE GENOMIC DNA]</scope>
    <source>
        <strain evidence="10 11">DSM 103726</strain>
    </source>
</reference>
<comment type="caution">
    <text evidence="10">The sequence shown here is derived from an EMBL/GenBank/DDBJ whole genome shotgun (WGS) entry which is preliminary data.</text>
</comment>
<evidence type="ECO:0000313" key="10">
    <source>
        <dbReference type="EMBL" id="MEJ5945005.1"/>
    </source>
</evidence>
<dbReference type="CDD" id="cd06261">
    <property type="entry name" value="TM_PBP2"/>
    <property type="match status" value="1"/>
</dbReference>
<dbReference type="SUPFAM" id="SSF161098">
    <property type="entry name" value="MetI-like"/>
    <property type="match status" value="1"/>
</dbReference>
<evidence type="ECO:0000259" key="9">
    <source>
        <dbReference type="PROSITE" id="PS50928"/>
    </source>
</evidence>
<organism evidence="10 11">
    <name type="scientific">Pseudokineococcus basanitobsidens</name>
    <dbReference type="NCBI Taxonomy" id="1926649"/>
    <lineage>
        <taxon>Bacteria</taxon>
        <taxon>Bacillati</taxon>
        <taxon>Actinomycetota</taxon>
        <taxon>Actinomycetes</taxon>
        <taxon>Kineosporiales</taxon>
        <taxon>Kineosporiaceae</taxon>
        <taxon>Pseudokineococcus</taxon>
    </lineage>
</organism>
<evidence type="ECO:0000256" key="5">
    <source>
        <dbReference type="ARBA" id="ARBA00022989"/>
    </source>
</evidence>
<evidence type="ECO:0000256" key="3">
    <source>
        <dbReference type="ARBA" id="ARBA00022475"/>
    </source>
</evidence>
<keyword evidence="3" id="KW-1003">Cell membrane</keyword>
<keyword evidence="11" id="KW-1185">Reference proteome</keyword>
<name>A0ABU8RIY5_9ACTN</name>
<proteinExistence type="inferred from homology"/>
<gene>
    <name evidence="10" type="ORF">WDZ17_06805</name>
</gene>
<feature type="domain" description="ABC transmembrane type-1" evidence="9">
    <location>
        <begin position="98"/>
        <end position="316"/>
    </location>
</feature>
<feature type="transmembrane region" description="Helical" evidence="7">
    <location>
        <begin position="135"/>
        <end position="155"/>
    </location>
</feature>
<comment type="similarity">
    <text evidence="7">Belongs to the binding-protein-dependent transport system permease family.</text>
</comment>
<evidence type="ECO:0000256" key="1">
    <source>
        <dbReference type="ARBA" id="ARBA00004651"/>
    </source>
</evidence>
<dbReference type="PANTHER" id="PTHR30193:SF42">
    <property type="entry name" value="ABC TRANSPORTER PERMEASE PROTEIN"/>
    <property type="match status" value="1"/>
</dbReference>
<evidence type="ECO:0000256" key="8">
    <source>
        <dbReference type="SAM" id="MobiDB-lite"/>
    </source>
</evidence>
<comment type="subcellular location">
    <subcellularLocation>
        <location evidence="1 7">Cell membrane</location>
        <topology evidence="1 7">Multi-pass membrane protein</topology>
    </subcellularLocation>
</comment>
<evidence type="ECO:0000256" key="2">
    <source>
        <dbReference type="ARBA" id="ARBA00022448"/>
    </source>
</evidence>
<dbReference type="InterPro" id="IPR035906">
    <property type="entry name" value="MetI-like_sf"/>
</dbReference>
<dbReference type="EMBL" id="JBBIAA010000005">
    <property type="protein sequence ID" value="MEJ5945005.1"/>
    <property type="molecule type" value="Genomic_DNA"/>
</dbReference>
<evidence type="ECO:0000313" key="11">
    <source>
        <dbReference type="Proteomes" id="UP001387100"/>
    </source>
</evidence>
<feature type="compositionally biased region" description="Low complexity" evidence="8">
    <location>
        <begin position="1"/>
        <end position="22"/>
    </location>
</feature>
<dbReference type="InterPro" id="IPR051393">
    <property type="entry name" value="ABC_transporter_permease"/>
</dbReference>
<dbReference type="Pfam" id="PF00528">
    <property type="entry name" value="BPD_transp_1"/>
    <property type="match status" value="1"/>
</dbReference>
<feature type="transmembrane region" description="Helical" evidence="7">
    <location>
        <begin position="293"/>
        <end position="316"/>
    </location>
</feature>
<feature type="transmembrane region" description="Helical" evidence="7">
    <location>
        <begin position="32"/>
        <end position="54"/>
    </location>
</feature>
<dbReference type="Gene3D" id="1.10.3720.10">
    <property type="entry name" value="MetI-like"/>
    <property type="match status" value="1"/>
</dbReference>
<evidence type="ECO:0000256" key="6">
    <source>
        <dbReference type="ARBA" id="ARBA00023136"/>
    </source>
</evidence>
<accession>A0ABU8RIY5</accession>
<dbReference type="PROSITE" id="PS50928">
    <property type="entry name" value="ABC_TM1"/>
    <property type="match status" value="1"/>
</dbReference>